<dbReference type="RefSeq" id="WP_071899449.1">
    <property type="nucleotide sequence ID" value="NZ_MPIN01000004.1"/>
</dbReference>
<comment type="caution">
    <text evidence="2">The sequence shown here is derived from an EMBL/GenBank/DDBJ whole genome shotgun (WGS) entry which is preliminary data.</text>
</comment>
<dbReference type="InterPro" id="IPR019587">
    <property type="entry name" value="Polyketide_cyclase/dehydratase"/>
</dbReference>
<accession>A0A1L9BAH8</accession>
<reference evidence="3" key="1">
    <citation type="submission" date="2016-11" db="EMBL/GenBank/DDBJ databases">
        <authorList>
            <person name="Shukria A."/>
            <person name="Stevens D.C."/>
        </authorList>
    </citation>
    <scope>NUCLEOTIDE SEQUENCE [LARGE SCALE GENOMIC DNA]</scope>
    <source>
        <strain evidence="3">Cbfe23</strain>
    </source>
</reference>
<dbReference type="STRING" id="83449.BON30_17295"/>
<evidence type="ECO:0008006" key="4">
    <source>
        <dbReference type="Google" id="ProtNLM"/>
    </source>
</evidence>
<dbReference type="SUPFAM" id="SSF55961">
    <property type="entry name" value="Bet v1-like"/>
    <property type="match status" value="1"/>
</dbReference>
<sequence>MLKKILIAFASLLGLLLVIGLVLPTTYRVERSLLILAPSEAVYAQVAQPRRWGEWTPWNAERYPGEQWMFGGPELGVGSVRTWEGGPLGRGTLSLSEADPKTGVSYQASLGGGRFSARGRISLASVEGGTQVTWVDEGTLGRSPLRRYLAPFIRSRLGAGIEQGLARLKQVVESSKDVAPSGETPAAAGPTPSVPTDAASPGSSPVIAPPPVLPLDEPTLSAPPQEPAATPSPGGTPPSPDQVVAGPASPTDGGAVPAPAPEQPAQSSTGGSSPVDAGVAVPPPGAPAPGDAGTPR</sequence>
<dbReference type="AlphaFoldDB" id="A0A1L9BAH8"/>
<feature type="region of interest" description="Disordered" evidence="1">
    <location>
        <begin position="176"/>
        <end position="296"/>
    </location>
</feature>
<evidence type="ECO:0000256" key="1">
    <source>
        <dbReference type="SAM" id="MobiDB-lite"/>
    </source>
</evidence>
<protein>
    <recommendedName>
        <fullName evidence="4">Polyketide cyclase</fullName>
    </recommendedName>
</protein>
<dbReference type="Pfam" id="PF10604">
    <property type="entry name" value="Polyketide_cyc2"/>
    <property type="match status" value="1"/>
</dbReference>
<proteinExistence type="predicted"/>
<dbReference type="InterPro" id="IPR023393">
    <property type="entry name" value="START-like_dom_sf"/>
</dbReference>
<dbReference type="OrthoDB" id="9807923at2"/>
<dbReference type="Proteomes" id="UP000182229">
    <property type="component" value="Unassembled WGS sequence"/>
</dbReference>
<organism evidence="2 3">
    <name type="scientific">Cystobacter ferrugineus</name>
    <dbReference type="NCBI Taxonomy" id="83449"/>
    <lineage>
        <taxon>Bacteria</taxon>
        <taxon>Pseudomonadati</taxon>
        <taxon>Myxococcota</taxon>
        <taxon>Myxococcia</taxon>
        <taxon>Myxococcales</taxon>
        <taxon>Cystobacterineae</taxon>
        <taxon>Archangiaceae</taxon>
        <taxon>Cystobacter</taxon>
    </lineage>
</organism>
<dbReference type="EMBL" id="MPIN01000004">
    <property type="protein sequence ID" value="OJH39276.1"/>
    <property type="molecule type" value="Genomic_DNA"/>
</dbReference>
<name>A0A1L9BAH8_9BACT</name>
<gene>
    <name evidence="2" type="ORF">BON30_17295</name>
</gene>
<evidence type="ECO:0000313" key="2">
    <source>
        <dbReference type="EMBL" id="OJH39276.1"/>
    </source>
</evidence>
<evidence type="ECO:0000313" key="3">
    <source>
        <dbReference type="Proteomes" id="UP000182229"/>
    </source>
</evidence>
<reference evidence="2 3" key="2">
    <citation type="submission" date="2016-12" db="EMBL/GenBank/DDBJ databases">
        <title>Draft Genome Sequence of Cystobacter ferrugineus Strain Cbfe23.</title>
        <authorList>
            <person name="Akbar S."/>
            <person name="Dowd S.E."/>
            <person name="Stevens D.C."/>
        </authorList>
    </citation>
    <scope>NUCLEOTIDE SEQUENCE [LARGE SCALE GENOMIC DNA]</scope>
    <source>
        <strain evidence="2 3">Cbfe23</strain>
    </source>
</reference>
<keyword evidence="3" id="KW-1185">Reference proteome</keyword>
<dbReference type="Gene3D" id="3.30.530.20">
    <property type="match status" value="1"/>
</dbReference>
<dbReference type="CDD" id="cd07818">
    <property type="entry name" value="SRPBCC_1"/>
    <property type="match status" value="1"/>
</dbReference>